<keyword evidence="3" id="KW-1185">Reference proteome</keyword>
<evidence type="ECO:0000259" key="1">
    <source>
        <dbReference type="Pfam" id="PF03703"/>
    </source>
</evidence>
<dbReference type="InterPro" id="IPR005182">
    <property type="entry name" value="YdbS-like_PH"/>
</dbReference>
<dbReference type="AlphaFoldDB" id="A0A6B8RSL4"/>
<dbReference type="Proteomes" id="UP000426246">
    <property type="component" value="Chromosome"/>
</dbReference>
<protein>
    <submittedName>
        <fullName evidence="2">PH domain-containing protein</fullName>
    </submittedName>
</protein>
<organism evidence="2 3">
    <name type="scientific">Paenibacillus psychroresistens</name>
    <dbReference type="NCBI Taxonomy" id="1778678"/>
    <lineage>
        <taxon>Bacteria</taxon>
        <taxon>Bacillati</taxon>
        <taxon>Bacillota</taxon>
        <taxon>Bacilli</taxon>
        <taxon>Bacillales</taxon>
        <taxon>Paenibacillaceae</taxon>
        <taxon>Paenibacillus</taxon>
    </lineage>
</organism>
<proteinExistence type="predicted"/>
<dbReference type="EMBL" id="CP034235">
    <property type="protein sequence ID" value="QGQ98453.1"/>
    <property type="molecule type" value="Genomic_DNA"/>
</dbReference>
<accession>A0A6B8RSL4</accession>
<name>A0A6B8RSL4_9BACL</name>
<feature type="domain" description="YdbS-like PH" evidence="1">
    <location>
        <begin position="21"/>
        <end position="80"/>
    </location>
</feature>
<dbReference type="PANTHER" id="PTHR37938:SF1">
    <property type="entry name" value="BLL0215 PROTEIN"/>
    <property type="match status" value="1"/>
</dbReference>
<dbReference type="OrthoDB" id="9790842at2"/>
<dbReference type="Pfam" id="PF03703">
    <property type="entry name" value="bPH_2"/>
    <property type="match status" value="1"/>
</dbReference>
<evidence type="ECO:0000313" key="3">
    <source>
        <dbReference type="Proteomes" id="UP000426246"/>
    </source>
</evidence>
<gene>
    <name evidence="2" type="ORF">EHS13_28015</name>
</gene>
<dbReference type="RefSeq" id="WP_155703559.1">
    <property type="nucleotide sequence ID" value="NZ_CP034235.1"/>
</dbReference>
<dbReference type="KEGG" id="ppsc:EHS13_28015"/>
<sequence>MLNETVLWEGKPFNYGVPSFIKYTITDQRLIVDRGVFTKKREEIRLYRIRDISLKRNLMERIVRVGDLLLYTTDTTTPTFLLKNIRDSIHVSDLLSEAIEVSRLKYKAQELTEIQAPLEP</sequence>
<reference evidence="3" key="1">
    <citation type="submission" date="2018-11" db="EMBL/GenBank/DDBJ databases">
        <title>Complete genome sequence of Paenibacillus sp. ML311-T8.</title>
        <authorList>
            <person name="Nam Y.-D."/>
            <person name="Kang J."/>
            <person name="Chung W.-H."/>
            <person name="Park Y.S."/>
        </authorList>
    </citation>
    <scope>NUCLEOTIDE SEQUENCE [LARGE SCALE GENOMIC DNA]</scope>
    <source>
        <strain evidence="3">ML311-T8</strain>
    </source>
</reference>
<evidence type="ECO:0000313" key="2">
    <source>
        <dbReference type="EMBL" id="QGQ98453.1"/>
    </source>
</evidence>
<dbReference type="PANTHER" id="PTHR37938">
    <property type="entry name" value="BLL0215 PROTEIN"/>
    <property type="match status" value="1"/>
</dbReference>